<keyword evidence="3" id="KW-0547">Nucleotide-binding</keyword>
<dbReference type="InterPro" id="IPR027417">
    <property type="entry name" value="P-loop_NTPase"/>
</dbReference>
<keyword evidence="10" id="KW-1185">Reference proteome</keyword>
<dbReference type="InterPro" id="IPR036388">
    <property type="entry name" value="WH-like_DNA-bd_sf"/>
</dbReference>
<protein>
    <submittedName>
        <fullName evidence="9">Uncharacterized protein</fullName>
    </submittedName>
</protein>
<dbReference type="Gene3D" id="3.80.10.10">
    <property type="entry name" value="Ribonuclease Inhibitor"/>
    <property type="match status" value="2"/>
</dbReference>
<dbReference type="Gene3D" id="1.10.10.10">
    <property type="entry name" value="Winged helix-like DNA-binding domain superfamily/Winged helix DNA-binding domain"/>
    <property type="match status" value="1"/>
</dbReference>
<dbReference type="InterPro" id="IPR044974">
    <property type="entry name" value="Disease_R_plants"/>
</dbReference>
<dbReference type="Pfam" id="PF23598">
    <property type="entry name" value="LRR_14"/>
    <property type="match status" value="1"/>
</dbReference>
<organism evidence="9 10">
    <name type="scientific">Handroanthus impetiginosus</name>
    <dbReference type="NCBI Taxonomy" id="429701"/>
    <lineage>
        <taxon>Eukaryota</taxon>
        <taxon>Viridiplantae</taxon>
        <taxon>Streptophyta</taxon>
        <taxon>Embryophyta</taxon>
        <taxon>Tracheophyta</taxon>
        <taxon>Spermatophyta</taxon>
        <taxon>Magnoliopsida</taxon>
        <taxon>eudicotyledons</taxon>
        <taxon>Gunneridae</taxon>
        <taxon>Pentapetalae</taxon>
        <taxon>asterids</taxon>
        <taxon>lamiids</taxon>
        <taxon>Lamiales</taxon>
        <taxon>Bignoniaceae</taxon>
        <taxon>Crescentiina</taxon>
        <taxon>Tabebuia alliance</taxon>
        <taxon>Handroanthus</taxon>
    </lineage>
</organism>
<dbReference type="SUPFAM" id="SSF52058">
    <property type="entry name" value="L domain-like"/>
    <property type="match status" value="2"/>
</dbReference>
<gene>
    <name evidence="9" type="ORF">CDL12_12816</name>
</gene>
<evidence type="ECO:0000256" key="4">
    <source>
        <dbReference type="ARBA" id="ARBA00022821"/>
    </source>
</evidence>
<comment type="similarity">
    <text evidence="1">Belongs to the disease resistance NB-LRR family.</text>
</comment>
<dbReference type="Pfam" id="PF23559">
    <property type="entry name" value="WHD_DRP"/>
    <property type="match status" value="1"/>
</dbReference>
<comment type="caution">
    <text evidence="9">The sequence shown here is derived from an EMBL/GenBank/DDBJ whole genome shotgun (WGS) entry which is preliminary data.</text>
</comment>
<keyword evidence="2" id="KW-0677">Repeat</keyword>
<dbReference type="SUPFAM" id="SSF52540">
    <property type="entry name" value="P-loop containing nucleoside triphosphate hydrolases"/>
    <property type="match status" value="1"/>
</dbReference>
<feature type="domain" description="Disease resistance R13L4/SHOC-2-like LRR" evidence="8">
    <location>
        <begin position="1011"/>
        <end position="1321"/>
    </location>
</feature>
<dbReference type="InterPro" id="IPR002182">
    <property type="entry name" value="NB-ARC"/>
</dbReference>
<keyword evidence="4" id="KW-0611">Plant defense</keyword>
<reference evidence="10" key="1">
    <citation type="journal article" date="2018" name="Gigascience">
        <title>Genome assembly of the Pink Ipe (Handroanthus impetiginosus, Bignoniaceae), a highly valued, ecologically keystone Neotropical timber forest tree.</title>
        <authorList>
            <person name="Silva-Junior O.B."/>
            <person name="Grattapaglia D."/>
            <person name="Novaes E."/>
            <person name="Collevatti R.G."/>
        </authorList>
    </citation>
    <scope>NUCLEOTIDE SEQUENCE [LARGE SCALE GENOMIC DNA]</scope>
    <source>
        <strain evidence="10">cv. UFG-1</strain>
    </source>
</reference>
<dbReference type="EMBL" id="NKXS01002253">
    <property type="protein sequence ID" value="PIN14555.1"/>
    <property type="molecule type" value="Genomic_DNA"/>
</dbReference>
<evidence type="ECO:0000313" key="10">
    <source>
        <dbReference type="Proteomes" id="UP000231279"/>
    </source>
</evidence>
<evidence type="ECO:0000256" key="5">
    <source>
        <dbReference type="ARBA" id="ARBA00022840"/>
    </source>
</evidence>
<dbReference type="GO" id="GO:0043531">
    <property type="term" value="F:ADP binding"/>
    <property type="evidence" value="ECO:0007669"/>
    <property type="project" value="InterPro"/>
</dbReference>
<evidence type="ECO:0000259" key="8">
    <source>
        <dbReference type="Pfam" id="PF23598"/>
    </source>
</evidence>
<evidence type="ECO:0000259" key="6">
    <source>
        <dbReference type="Pfam" id="PF00931"/>
    </source>
</evidence>
<evidence type="ECO:0000256" key="2">
    <source>
        <dbReference type="ARBA" id="ARBA00022737"/>
    </source>
</evidence>
<dbReference type="STRING" id="429701.A0A2G9HAL3"/>
<evidence type="ECO:0000313" key="9">
    <source>
        <dbReference type="EMBL" id="PIN14555.1"/>
    </source>
</evidence>
<dbReference type="PANTHER" id="PTHR23155:SF955">
    <property type="entry name" value="AAA+ ATPASE DOMAIN-CONTAINING PROTEIN"/>
    <property type="match status" value="1"/>
</dbReference>
<accession>A0A2G9HAL3</accession>
<feature type="domain" description="Disease resistance protein winged helix" evidence="7">
    <location>
        <begin position="862"/>
        <end position="929"/>
    </location>
</feature>
<evidence type="ECO:0000256" key="1">
    <source>
        <dbReference type="ARBA" id="ARBA00008894"/>
    </source>
</evidence>
<evidence type="ECO:0000256" key="3">
    <source>
        <dbReference type="ARBA" id="ARBA00022741"/>
    </source>
</evidence>
<dbReference type="Pfam" id="PF00931">
    <property type="entry name" value="NB-ARC"/>
    <property type="match status" value="1"/>
</dbReference>
<dbReference type="OrthoDB" id="611536at2759"/>
<proteinExistence type="inferred from homology"/>
<feature type="domain" description="NB-ARC" evidence="6">
    <location>
        <begin position="668"/>
        <end position="811"/>
    </location>
</feature>
<dbReference type="GO" id="GO:0098542">
    <property type="term" value="P:defense response to other organism"/>
    <property type="evidence" value="ECO:0007669"/>
    <property type="project" value="TreeGrafter"/>
</dbReference>
<evidence type="ECO:0000259" key="7">
    <source>
        <dbReference type="Pfam" id="PF23559"/>
    </source>
</evidence>
<dbReference type="PANTHER" id="PTHR23155">
    <property type="entry name" value="DISEASE RESISTANCE PROTEIN RP"/>
    <property type="match status" value="1"/>
</dbReference>
<dbReference type="Proteomes" id="UP000231279">
    <property type="component" value="Unassembled WGS sequence"/>
</dbReference>
<keyword evidence="5" id="KW-0067">ATP-binding</keyword>
<dbReference type="InterPro" id="IPR058922">
    <property type="entry name" value="WHD_DRP"/>
</dbReference>
<dbReference type="InterPro" id="IPR032675">
    <property type="entry name" value="LRR_dom_sf"/>
</dbReference>
<dbReference type="InterPro" id="IPR055414">
    <property type="entry name" value="LRR_R13L4/SHOC2-like"/>
</dbReference>
<dbReference type="Gene3D" id="3.40.50.300">
    <property type="entry name" value="P-loop containing nucleotide triphosphate hydrolases"/>
    <property type="match status" value="1"/>
</dbReference>
<name>A0A2G9HAL3_9LAMI</name>
<sequence length="1465" mass="169334">MMESELSDWATSAIQLIIREADLLNGSEEEISWIWTEFRVMVAFLQSIDALDQPPGNSNDLVDQTRKVIRETQDLIQTYVERQRQLLRTPVYLRPISSVKLPNLSEKPRQIKQQIIQVRQQWKNVHLAADSQHLPGSSCWQSKCTAMIKLESALQVRNLDSEVLECIKWVRDELAPLHDFLREIDNVPVLGERQKIWIQELKGIFQFIDESFAEEKGAEKRQSIFLRCGVSNFYKIHLRDVVSESQDKILQLYRRYYAYGFGKIMVDNDSRSILPRIRMRTPIPAVSRSDIFPMGLDFLINDTLGSMWSPFGRPSERTMAYLSLPTRGASIELLRVDLKLMKALIEDSRSMGDLDGRAGVWLSQLQEIAVDLEALDEHASSVRGGIKGVFDKLHDQSKLDRIACEIHDIVARKMTYGIGSALGEAGMPDSIAAILVENQLHQMPVDSPATEDFKKILEDAAISKTELRRRVESVGKELQLMDALFADFRTMWKPDKGLEIWVEEMLCVAREAKAIVKLDYKSFCARNQAARRVKQLYRHIFMMFRWKHIYNIGDVKSGRIGFFNYYIREATPYPPNAIERGLEFNRREMKLIQTLYSDIEEIDKWDGTAKAWMEEMRSLTTDAKRIFRQHKVRDIRKYLSQMKDKIRQLYEIKIAYGIKCRRLPPSIVHDMKEKLLADHEKSCIIPIVGMRNTHKEALQELINNDNAINHHFDWHIWVYVPEEFCGVSISEHVGRQIVVRQKAKFLDLKSKLDTPTEEVLMQMLQEILMHKRYLMVLDEIQYIEVWHRLERAFPKISTGSRIILITNEHTCSSLKSSYRAIFDSVKLGRLPSETRSVMSGSDASKIDSLPSYLKHCLHYFLLFPAKFEIPTRRIKVLWAAQDLVRQDVHESDDDVANRYLNKLVELELVLGKRKKLNGRFKACQLDESIRETLSTTAKESGFFQGTHDQVMFRLVDHHGTLDSCFIQIPGNPKASTPLKNYRDVLSFMSFNTQEGNKPGEDLGNFLRKCISAGCFLKLRVLDLEKVFRPKLPEAICSLMLLKYLGLRWTYLEHLPKYVNKLLNLQVLDVKHTYISLLPKSIWNMQYLRHLYLSETYRTKFVGCPPDVSLDELQTLWGAYIDENTYVSDGLDTTLKIRKLGLLCRSTSSHISPMKKQLKAVNDWISNLELLEVLRLKSRDDNGKPSELHLEPLITNRKLSTVYLLGKLEPSVVSKFPLNLIDITLSGSELKIDPMISLEKLPQLRTLRLLAQSVVCKSMHCSKGGFPQLKVLKIWKLENLKKWKVEEGALPSLEILEIRKLENLKEWEVKKGALPSLKEWKVEEGALPSLKEWRVEEGALPSLKFLTVEEGALPSLEFLEIRKLENLKEWIIEEGALPSLELLEISKLENLKKWEVEEGALPSLKFLEIRSCTNLEMLPNALQHVDTLQECILASMPPQFIDKTKDRQPQLWDKIKLDPSVDQEQI</sequence>